<sequence>MSFRRLAGERLAAWLLLVLWPCVRAGVEQPPSGEAPRLHLVTFMNRAHRLFAILQVSAEAHGLHPQVLGSGANCWWPEGLGAKINALRNFVFSRGVDGEDVVLFMDAFDSMVFGGEEDILAGLQEMEKLHKARIFFNAELVCYPPLDGLCEDYPPSPTPLRHLNSGLMIGRAWAWRELLKEPVPEVIEGGDQAWYQRQFRRANGAGLLELDRECRLLCAISDEVEDFAVLAEDGRMVRRDKGYRPPVVHWPGTGHWTRWPSGQLSATSHLIDTFRRIYPDAARRLVDNWNLELQLGAAQDVDLYDGAGIWPVMIAVLCVQCNVFGTGQRECRFFDGYFSERCAAISLLAMTGFVLSSLACFHDIQVRRGKMGPISLNLSRVLPKPSDFSV</sequence>
<gene>
    <name evidence="4" type="ORF">ACAT0790_LOCUS56127</name>
</gene>
<protein>
    <recommendedName>
        <fullName evidence="3">PLOD1-3-like GT domain-containing protein</fullName>
    </recommendedName>
</protein>
<feature type="transmembrane region" description="Helical" evidence="1">
    <location>
        <begin position="343"/>
        <end position="361"/>
    </location>
</feature>
<keyword evidence="2" id="KW-0732">Signal</keyword>
<reference evidence="4" key="1">
    <citation type="submission" date="2021-01" db="EMBL/GenBank/DDBJ databases">
        <authorList>
            <person name="Corre E."/>
            <person name="Pelletier E."/>
            <person name="Niang G."/>
            <person name="Scheremetjew M."/>
            <person name="Finn R."/>
            <person name="Kale V."/>
            <person name="Holt S."/>
            <person name="Cochrane G."/>
            <person name="Meng A."/>
            <person name="Brown T."/>
            <person name="Cohen L."/>
        </authorList>
    </citation>
    <scope>NUCLEOTIDE SEQUENCE</scope>
    <source>
        <strain evidence="4">OF101</strain>
    </source>
</reference>
<dbReference type="AlphaFoldDB" id="A0A7S1RYI7"/>
<feature type="chain" id="PRO_5031379173" description="PLOD1-3-like GT domain-containing protein" evidence="2">
    <location>
        <begin position="26"/>
        <end position="390"/>
    </location>
</feature>
<feature type="signal peptide" evidence="2">
    <location>
        <begin position="1"/>
        <end position="25"/>
    </location>
</feature>
<organism evidence="4">
    <name type="scientific">Alexandrium catenella</name>
    <name type="common">Red tide dinoflagellate</name>
    <name type="synonym">Gonyaulax catenella</name>
    <dbReference type="NCBI Taxonomy" id="2925"/>
    <lineage>
        <taxon>Eukaryota</taxon>
        <taxon>Sar</taxon>
        <taxon>Alveolata</taxon>
        <taxon>Dinophyceae</taxon>
        <taxon>Gonyaulacales</taxon>
        <taxon>Pyrocystaceae</taxon>
        <taxon>Alexandrium</taxon>
    </lineage>
</organism>
<dbReference type="CDD" id="cd22997">
    <property type="entry name" value="GT_LH"/>
    <property type="match status" value="1"/>
</dbReference>
<evidence type="ECO:0000256" key="2">
    <source>
        <dbReference type="SAM" id="SignalP"/>
    </source>
</evidence>
<evidence type="ECO:0000313" key="4">
    <source>
        <dbReference type="EMBL" id="CAD9179355.1"/>
    </source>
</evidence>
<feature type="domain" description="PLOD1-3-like GT" evidence="3">
    <location>
        <begin position="37"/>
        <end position="249"/>
    </location>
</feature>
<dbReference type="Pfam" id="PF25342">
    <property type="entry name" value="GT_PLOD"/>
    <property type="match status" value="1"/>
</dbReference>
<name>A0A7S1RYI7_ALECA</name>
<dbReference type="EMBL" id="HBGE01094306">
    <property type="protein sequence ID" value="CAD9179355.1"/>
    <property type="molecule type" value="Transcribed_RNA"/>
</dbReference>
<evidence type="ECO:0000256" key="1">
    <source>
        <dbReference type="SAM" id="Phobius"/>
    </source>
</evidence>
<keyword evidence="1" id="KW-0472">Membrane</keyword>
<keyword evidence="1" id="KW-0812">Transmembrane</keyword>
<proteinExistence type="predicted"/>
<evidence type="ECO:0000259" key="3">
    <source>
        <dbReference type="Pfam" id="PF25342"/>
    </source>
</evidence>
<accession>A0A7S1RYI7</accession>
<dbReference type="InterPro" id="IPR057589">
    <property type="entry name" value="GT_PLOD"/>
</dbReference>
<keyword evidence="1" id="KW-1133">Transmembrane helix</keyword>